<evidence type="ECO:0000313" key="2">
    <source>
        <dbReference type="Proteomes" id="UP001165101"/>
    </source>
</evidence>
<proteinExistence type="predicted"/>
<protein>
    <submittedName>
        <fullName evidence="1">Unnamed protein product</fullName>
    </submittedName>
</protein>
<organism evidence="1 2">
    <name type="scientific">Candida boidinii</name>
    <name type="common">Yeast</name>
    <dbReference type="NCBI Taxonomy" id="5477"/>
    <lineage>
        <taxon>Eukaryota</taxon>
        <taxon>Fungi</taxon>
        <taxon>Dikarya</taxon>
        <taxon>Ascomycota</taxon>
        <taxon>Saccharomycotina</taxon>
        <taxon>Pichiomycetes</taxon>
        <taxon>Pichiales</taxon>
        <taxon>Pichiaceae</taxon>
        <taxon>Ogataea</taxon>
        <taxon>Ogataea/Candida clade</taxon>
    </lineage>
</organism>
<evidence type="ECO:0000313" key="1">
    <source>
        <dbReference type="EMBL" id="GME91845.1"/>
    </source>
</evidence>
<comment type="caution">
    <text evidence="1">The sequence shown here is derived from an EMBL/GenBank/DDBJ whole genome shotgun (WGS) entry which is preliminary data.</text>
</comment>
<reference evidence="1" key="1">
    <citation type="submission" date="2023-04" db="EMBL/GenBank/DDBJ databases">
        <title>Candida boidinii NBRC 1967.</title>
        <authorList>
            <person name="Ichikawa N."/>
            <person name="Sato H."/>
            <person name="Tonouchi N."/>
        </authorList>
    </citation>
    <scope>NUCLEOTIDE SEQUENCE</scope>
    <source>
        <strain evidence="1">NBRC 1967</strain>
    </source>
</reference>
<gene>
    <name evidence="1" type="ORF">Cboi01_000246800</name>
</gene>
<name>A0ACB5TNQ1_CANBO</name>
<keyword evidence="2" id="KW-1185">Reference proteome</keyword>
<dbReference type="Proteomes" id="UP001165101">
    <property type="component" value="Unassembled WGS sequence"/>
</dbReference>
<sequence>MISQILKKNIAPTRARISISQRNIHLSIVLSNKYDIKPQPSTTSSLLNTQKSQPGQIINDDSVDSNLSQVLAKVIKTTGPIPLATYMRQCLTHPTLGYYTTRNPLDSKSGDFITSPEISSTFGEMLGLWYFTIFIQQLKKIAISKTKQENLIKNNQLKESEIDLDLQKFNIKDKTLRFIEFGPGKGTLMYDVIKTINKFVQSKNPIEINLIEASPVLRNEQKNLLCGKDMTLFNRDGNLQDSTTIWGNTIKWYNTELDILNEIKSNKENQNENNYINFIIAHEFFDALPINQFEKTDKGWREFLVDIKKESNTDILLPNVSHYNNKNIVGNNQKNEANEKFPKFNMVLAPYATPSSSIPKIIPRFNSVSNGSRIEICPESYNYAIKISELLTNFTENDSKIKMGSALIVDYGTSESIPINTLRGIKNHKIVNPFEDAGEVDLSADVDFGNLKDIFKDNNCESYIVDQGDFLNGMGLGYRTDQLVESLKENEQEKKKIIDAYNRLTGKGIRDMGKIYKVMGVVPNDSIESAVGFVEPPKPVRKEEEPSKPVSIKIDDSK</sequence>
<dbReference type="EMBL" id="BSXV01001124">
    <property type="protein sequence ID" value="GME91845.1"/>
    <property type="molecule type" value="Genomic_DNA"/>
</dbReference>
<accession>A0ACB5TNQ1</accession>